<accession>C5KQB4</accession>
<keyword evidence="2" id="KW-1185">Reference proteome</keyword>
<evidence type="ECO:0000313" key="1">
    <source>
        <dbReference type="EMBL" id="EER13336.1"/>
    </source>
</evidence>
<protein>
    <submittedName>
        <fullName evidence="1">Uncharacterized protein</fullName>
    </submittedName>
</protein>
<organism evidence="2">
    <name type="scientific">Perkinsus marinus (strain ATCC 50983 / TXsc)</name>
    <dbReference type="NCBI Taxonomy" id="423536"/>
    <lineage>
        <taxon>Eukaryota</taxon>
        <taxon>Sar</taxon>
        <taxon>Alveolata</taxon>
        <taxon>Perkinsozoa</taxon>
        <taxon>Perkinsea</taxon>
        <taxon>Perkinsida</taxon>
        <taxon>Perkinsidae</taxon>
        <taxon>Perkinsus</taxon>
    </lineage>
</organism>
<name>C5KQB4_PERM5</name>
<gene>
    <name evidence="1" type="ORF">Pmar_PMAR007142</name>
</gene>
<dbReference type="Proteomes" id="UP000007800">
    <property type="component" value="Unassembled WGS sequence"/>
</dbReference>
<dbReference type="RefSeq" id="XP_002781541.1">
    <property type="nucleotide sequence ID" value="XM_002781495.1"/>
</dbReference>
<evidence type="ECO:0000313" key="2">
    <source>
        <dbReference type="Proteomes" id="UP000007800"/>
    </source>
</evidence>
<dbReference type="GeneID" id="9041352"/>
<sequence>MQTAAKEALLRSQFIAGLPANTAARTLAIAKSEDLQVSLLSLLGLVQPGCRGNPVDLGRAAKVLDVVVKVKVVAFIKIRHSPSHLESAGTAMNLDI</sequence>
<dbReference type="InParanoid" id="C5KQB4"/>
<proteinExistence type="predicted"/>
<reference evidence="1 2" key="1">
    <citation type="submission" date="2008-07" db="EMBL/GenBank/DDBJ databases">
        <authorList>
            <person name="El-Sayed N."/>
            <person name="Caler E."/>
            <person name="Inman J."/>
            <person name="Amedeo P."/>
            <person name="Hass B."/>
            <person name="Wortman J."/>
        </authorList>
    </citation>
    <scope>NUCLEOTIDE SEQUENCE [LARGE SCALE GENOMIC DNA]</scope>
    <source>
        <strain evidence="2">ATCC 50983 / TXsc</strain>
    </source>
</reference>
<dbReference type="AlphaFoldDB" id="C5KQB4"/>
<dbReference type="EMBL" id="GG675296">
    <property type="protein sequence ID" value="EER13336.1"/>
    <property type="molecule type" value="Genomic_DNA"/>
</dbReference>